<dbReference type="AlphaFoldDB" id="A0A6G0ZC24"/>
<gene>
    <name evidence="1" type="ORF">FWK35_00001593</name>
</gene>
<protein>
    <submittedName>
        <fullName evidence="1">Uncharacterized protein</fullName>
    </submittedName>
</protein>
<dbReference type="EMBL" id="VUJU01000766">
    <property type="protein sequence ID" value="KAF0768466.1"/>
    <property type="molecule type" value="Genomic_DNA"/>
</dbReference>
<comment type="caution">
    <text evidence="1">The sequence shown here is derived from an EMBL/GenBank/DDBJ whole genome shotgun (WGS) entry which is preliminary data.</text>
</comment>
<dbReference type="OrthoDB" id="6631024at2759"/>
<reference evidence="1 2" key="1">
    <citation type="submission" date="2019-08" db="EMBL/GenBank/DDBJ databases">
        <title>Whole genome of Aphis craccivora.</title>
        <authorList>
            <person name="Voronova N.V."/>
            <person name="Shulinski R.S."/>
            <person name="Bandarenka Y.V."/>
            <person name="Zhorov D.G."/>
            <person name="Warner D."/>
        </authorList>
    </citation>
    <scope>NUCLEOTIDE SEQUENCE [LARGE SCALE GENOMIC DNA]</scope>
    <source>
        <strain evidence="1">180601</strain>
        <tissue evidence="1">Whole Body</tissue>
    </source>
</reference>
<dbReference type="Proteomes" id="UP000478052">
    <property type="component" value="Unassembled WGS sequence"/>
</dbReference>
<evidence type="ECO:0000313" key="2">
    <source>
        <dbReference type="Proteomes" id="UP000478052"/>
    </source>
</evidence>
<organism evidence="1 2">
    <name type="scientific">Aphis craccivora</name>
    <name type="common">Cowpea aphid</name>
    <dbReference type="NCBI Taxonomy" id="307492"/>
    <lineage>
        <taxon>Eukaryota</taxon>
        <taxon>Metazoa</taxon>
        <taxon>Ecdysozoa</taxon>
        <taxon>Arthropoda</taxon>
        <taxon>Hexapoda</taxon>
        <taxon>Insecta</taxon>
        <taxon>Pterygota</taxon>
        <taxon>Neoptera</taxon>
        <taxon>Paraneoptera</taxon>
        <taxon>Hemiptera</taxon>
        <taxon>Sternorrhyncha</taxon>
        <taxon>Aphidomorpha</taxon>
        <taxon>Aphidoidea</taxon>
        <taxon>Aphididae</taxon>
        <taxon>Aphidini</taxon>
        <taxon>Aphis</taxon>
        <taxon>Aphis</taxon>
    </lineage>
</organism>
<name>A0A6G0ZC24_APHCR</name>
<sequence length="84" mass="9642">MSGNAYGLKSFKIRRLEYDITFMYKNLNGVIDCPELLQKIGLKVPLFNSKFNPPFAIPHSKNDYFTNSPVCRLPISCNLFIILI</sequence>
<accession>A0A6G0ZC24</accession>
<proteinExistence type="predicted"/>
<keyword evidence="2" id="KW-1185">Reference proteome</keyword>
<evidence type="ECO:0000313" key="1">
    <source>
        <dbReference type="EMBL" id="KAF0768466.1"/>
    </source>
</evidence>